<evidence type="ECO:0000256" key="5">
    <source>
        <dbReference type="RuleBase" id="RU004524"/>
    </source>
</evidence>
<dbReference type="InterPro" id="IPR009068">
    <property type="entry name" value="uS15_NS1_RNA-bd_sf"/>
</dbReference>
<dbReference type="HAMAP" id="MF_01343_B">
    <property type="entry name" value="Ribosomal_uS15_B"/>
    <property type="match status" value="1"/>
</dbReference>
<reference evidence="6" key="1">
    <citation type="submission" date="2023-09" db="EMBL/GenBank/DDBJ databases">
        <title>Undibacterium sp. 20NA77.5 isolated from freshwater.</title>
        <authorList>
            <person name="Le V."/>
            <person name="Ko S.-R."/>
            <person name="Ahn C.-Y."/>
            <person name="Oh H.-M."/>
        </authorList>
    </citation>
    <scope>NUCLEOTIDE SEQUENCE</scope>
    <source>
        <strain evidence="6">20NA77.5</strain>
    </source>
</reference>
<dbReference type="GO" id="GO:0005840">
    <property type="term" value="C:ribosome"/>
    <property type="evidence" value="ECO:0007669"/>
    <property type="project" value="UniProtKB-KW"/>
</dbReference>
<keyword evidence="3 5" id="KW-0699">rRNA-binding</keyword>
<dbReference type="Gene3D" id="1.10.287.10">
    <property type="entry name" value="S15/NS1, RNA-binding"/>
    <property type="match status" value="1"/>
</dbReference>
<name>A0ABY9RLS1_9BURK</name>
<keyword evidence="7" id="KW-1185">Reference proteome</keyword>
<dbReference type="Gene3D" id="6.10.250.3130">
    <property type="match status" value="1"/>
</dbReference>
<accession>A0ABY9RLS1</accession>
<gene>
    <name evidence="3 6" type="primary">rpsO</name>
    <name evidence="6" type="ORF">RF679_07695</name>
</gene>
<evidence type="ECO:0000256" key="3">
    <source>
        <dbReference type="HAMAP-Rule" id="MF_01343"/>
    </source>
</evidence>
<sequence length="89" mass="10152">MSIEKSTKAAIVADNARSQNDTGSPEVQVALLTARINDLNGHFKAHLKDHHSRRGLIMMVNRRKSLLSYLKKKDLNRYRALIEKLGLRK</sequence>
<dbReference type="NCBIfam" id="TIGR00952">
    <property type="entry name" value="S15_bact"/>
    <property type="match status" value="1"/>
</dbReference>
<dbReference type="RefSeq" id="WP_309483634.1">
    <property type="nucleotide sequence ID" value="NZ_CP133720.1"/>
</dbReference>
<dbReference type="SMART" id="SM01387">
    <property type="entry name" value="Ribosomal_S15"/>
    <property type="match status" value="1"/>
</dbReference>
<keyword evidence="3 5" id="KW-0694">RNA-binding</keyword>
<organism evidence="6 7">
    <name type="scientific">Undibacterium cyanobacteriorum</name>
    <dbReference type="NCBI Taxonomy" id="3073561"/>
    <lineage>
        <taxon>Bacteria</taxon>
        <taxon>Pseudomonadati</taxon>
        <taxon>Pseudomonadota</taxon>
        <taxon>Betaproteobacteria</taxon>
        <taxon>Burkholderiales</taxon>
        <taxon>Oxalobacteraceae</taxon>
        <taxon>Undibacterium</taxon>
    </lineage>
</organism>
<dbReference type="EMBL" id="CP133720">
    <property type="protein sequence ID" value="WMW82157.1"/>
    <property type="molecule type" value="Genomic_DNA"/>
</dbReference>
<evidence type="ECO:0000256" key="2">
    <source>
        <dbReference type="ARBA" id="ARBA00023274"/>
    </source>
</evidence>
<comment type="function">
    <text evidence="3">Forms an intersubunit bridge (bridge B4) with the 23S rRNA of the 50S subunit in the ribosome.</text>
</comment>
<dbReference type="PROSITE" id="PS00362">
    <property type="entry name" value="RIBOSOMAL_S15"/>
    <property type="match status" value="1"/>
</dbReference>
<keyword evidence="1 3" id="KW-0689">Ribosomal protein</keyword>
<protein>
    <recommendedName>
        <fullName evidence="3">Small ribosomal subunit protein uS15</fullName>
    </recommendedName>
</protein>
<evidence type="ECO:0000313" key="6">
    <source>
        <dbReference type="EMBL" id="WMW82157.1"/>
    </source>
</evidence>
<dbReference type="Pfam" id="PF00312">
    <property type="entry name" value="Ribosomal_S15"/>
    <property type="match status" value="1"/>
</dbReference>
<evidence type="ECO:0000256" key="1">
    <source>
        <dbReference type="ARBA" id="ARBA00022980"/>
    </source>
</evidence>
<dbReference type="InterPro" id="IPR000589">
    <property type="entry name" value="Ribosomal_uS15"/>
</dbReference>
<comment type="similarity">
    <text evidence="3 4">Belongs to the universal ribosomal protein uS15 family.</text>
</comment>
<evidence type="ECO:0000256" key="4">
    <source>
        <dbReference type="RuleBase" id="RU003919"/>
    </source>
</evidence>
<dbReference type="Proteomes" id="UP001181355">
    <property type="component" value="Chromosome"/>
</dbReference>
<dbReference type="PANTHER" id="PTHR23321">
    <property type="entry name" value="RIBOSOMAL PROTEIN S15, BACTERIAL AND ORGANELLAR"/>
    <property type="match status" value="1"/>
</dbReference>
<dbReference type="PANTHER" id="PTHR23321:SF26">
    <property type="entry name" value="SMALL RIBOSOMAL SUBUNIT PROTEIN US15M"/>
    <property type="match status" value="1"/>
</dbReference>
<evidence type="ECO:0000313" key="7">
    <source>
        <dbReference type="Proteomes" id="UP001181355"/>
    </source>
</evidence>
<dbReference type="CDD" id="cd00353">
    <property type="entry name" value="Ribosomal_S15p_S13e"/>
    <property type="match status" value="1"/>
</dbReference>
<proteinExistence type="inferred from homology"/>
<comment type="subunit">
    <text evidence="3">Part of the 30S ribosomal subunit. Forms a bridge to the 50S subunit in the 70S ribosome, contacting the 23S rRNA.</text>
</comment>
<dbReference type="InterPro" id="IPR005290">
    <property type="entry name" value="Ribosomal_uS15_bac-type"/>
</dbReference>
<keyword evidence="2 3" id="KW-0687">Ribonucleoprotein</keyword>
<dbReference type="SUPFAM" id="SSF47060">
    <property type="entry name" value="S15/NS1 RNA-binding domain"/>
    <property type="match status" value="1"/>
</dbReference>
<comment type="function">
    <text evidence="3 5">One of the primary rRNA binding proteins, it binds directly to 16S rRNA where it helps nucleate assembly of the platform of the 30S subunit by binding and bridging several RNA helices of the 16S rRNA.</text>
</comment>